<dbReference type="AlphaFoldDB" id="A0A5C4IZW5"/>
<evidence type="ECO:0000256" key="3">
    <source>
        <dbReference type="SAM" id="Phobius"/>
    </source>
</evidence>
<accession>A0A5C4IZW5</accession>
<dbReference type="InterPro" id="IPR004014">
    <property type="entry name" value="ATPase_P-typ_cation-transptr_N"/>
</dbReference>
<dbReference type="RefSeq" id="WP_268920542.1">
    <property type="nucleotide sequence ID" value="NZ_VCKW01000427.1"/>
</dbReference>
<dbReference type="SUPFAM" id="SSF81665">
    <property type="entry name" value="Calcium ATPase, transmembrane domain M"/>
    <property type="match status" value="1"/>
</dbReference>
<evidence type="ECO:0000313" key="5">
    <source>
        <dbReference type="EMBL" id="TMQ87482.1"/>
    </source>
</evidence>
<proteinExistence type="predicted"/>
<dbReference type="Pfam" id="PF00690">
    <property type="entry name" value="Cation_ATPase_N"/>
    <property type="match status" value="1"/>
</dbReference>
<feature type="region of interest" description="Disordered" evidence="2">
    <location>
        <begin position="17"/>
        <end position="47"/>
    </location>
</feature>
<name>A0A5C4IZW5_9ACTN</name>
<comment type="subcellular location">
    <subcellularLocation>
        <location evidence="1">Membrane</location>
        <topology evidence="1">Multi-pass membrane protein</topology>
    </subcellularLocation>
</comment>
<feature type="transmembrane region" description="Helical" evidence="3">
    <location>
        <begin position="56"/>
        <end position="78"/>
    </location>
</feature>
<dbReference type="PANTHER" id="PTHR42861">
    <property type="entry name" value="CALCIUM-TRANSPORTING ATPASE"/>
    <property type="match status" value="1"/>
</dbReference>
<reference evidence="5 6" key="1">
    <citation type="submission" date="2019-05" db="EMBL/GenBank/DDBJ databases">
        <title>Draft genome sequence of Actinomadura sp. 14C53.</title>
        <authorList>
            <person name="Saricaoglu S."/>
            <person name="Isik K."/>
        </authorList>
    </citation>
    <scope>NUCLEOTIDE SEQUENCE [LARGE SCALE GENOMIC DNA]</scope>
    <source>
        <strain evidence="5 6">14C53</strain>
    </source>
</reference>
<evidence type="ECO:0000259" key="4">
    <source>
        <dbReference type="SMART" id="SM00831"/>
    </source>
</evidence>
<dbReference type="InterPro" id="IPR059000">
    <property type="entry name" value="ATPase_P-type_domA"/>
</dbReference>
<comment type="caution">
    <text evidence="5">The sequence shown here is derived from an EMBL/GenBank/DDBJ whole genome shotgun (WGS) entry which is preliminary data.</text>
</comment>
<dbReference type="SMART" id="SM00831">
    <property type="entry name" value="Cation_ATPase_N"/>
    <property type="match status" value="1"/>
</dbReference>
<organism evidence="5 6">
    <name type="scientific">Actinomadura soli</name>
    <dbReference type="NCBI Taxonomy" id="2508997"/>
    <lineage>
        <taxon>Bacteria</taxon>
        <taxon>Bacillati</taxon>
        <taxon>Actinomycetota</taxon>
        <taxon>Actinomycetes</taxon>
        <taxon>Streptosporangiales</taxon>
        <taxon>Thermomonosporaceae</taxon>
        <taxon>Actinomadura</taxon>
    </lineage>
</organism>
<dbReference type="Gene3D" id="1.20.1110.10">
    <property type="entry name" value="Calcium-transporting ATPase, transmembrane domain"/>
    <property type="match status" value="1"/>
</dbReference>
<dbReference type="Proteomes" id="UP000309174">
    <property type="component" value="Unassembled WGS sequence"/>
</dbReference>
<keyword evidence="3" id="KW-1133">Transmembrane helix</keyword>
<dbReference type="InterPro" id="IPR008250">
    <property type="entry name" value="ATPase_P-typ_transduc_dom_A_sf"/>
</dbReference>
<evidence type="ECO:0000313" key="6">
    <source>
        <dbReference type="Proteomes" id="UP000309174"/>
    </source>
</evidence>
<dbReference type="SUPFAM" id="SSF81653">
    <property type="entry name" value="Calcium ATPase, transduction domain A"/>
    <property type="match status" value="1"/>
</dbReference>
<dbReference type="Pfam" id="PF00122">
    <property type="entry name" value="E1-E2_ATPase"/>
    <property type="match status" value="1"/>
</dbReference>
<feature type="non-terminal residue" evidence="5">
    <location>
        <position position="179"/>
    </location>
</feature>
<keyword evidence="6" id="KW-1185">Reference proteome</keyword>
<dbReference type="EMBL" id="VCKW01000427">
    <property type="protein sequence ID" value="TMQ87482.1"/>
    <property type="molecule type" value="Genomic_DNA"/>
</dbReference>
<dbReference type="Gene3D" id="2.70.150.10">
    <property type="entry name" value="Calcium-transporting ATPase, cytoplasmic transduction domain A"/>
    <property type="match status" value="1"/>
</dbReference>
<dbReference type="InterPro" id="IPR023298">
    <property type="entry name" value="ATPase_P-typ_TM_dom_sf"/>
</dbReference>
<protein>
    <submittedName>
        <fullName evidence="5">Cation-transporting P-type ATPase</fullName>
    </submittedName>
</protein>
<feature type="transmembrane region" description="Helical" evidence="3">
    <location>
        <begin position="84"/>
        <end position="100"/>
    </location>
</feature>
<sequence length="179" mass="18780">MTTVLEPYRRPAADVVRDLGGDASDGLTSGEAAERLERDGPNTLPAARGRGPLTRFLLQFNSPLIYVLLVSAAVTALLGEHVDAVVIAGVVIVNAVVGYVQESRAEKALTALAAMARTTATVVRDGAPRRVPAADLVRGDLIELDAGDKVPADLRLLRTDELAVDESALTGESMPVAKD</sequence>
<keyword evidence="3" id="KW-0812">Transmembrane</keyword>
<feature type="domain" description="Cation-transporting P-type ATPase N-terminal" evidence="4">
    <location>
        <begin position="6"/>
        <end position="80"/>
    </location>
</feature>
<evidence type="ECO:0000256" key="2">
    <source>
        <dbReference type="SAM" id="MobiDB-lite"/>
    </source>
</evidence>
<gene>
    <name evidence="5" type="ORF">ETD83_39785</name>
</gene>
<keyword evidence="3" id="KW-0472">Membrane</keyword>
<evidence type="ECO:0000256" key="1">
    <source>
        <dbReference type="ARBA" id="ARBA00004141"/>
    </source>
</evidence>